<feature type="transmembrane region" description="Helical" evidence="8">
    <location>
        <begin position="66"/>
        <end position="95"/>
    </location>
</feature>
<evidence type="ECO:0000256" key="5">
    <source>
        <dbReference type="ARBA" id="ARBA00022692"/>
    </source>
</evidence>
<accession>A0AA95MPE8</accession>
<feature type="domain" description="ABC transmembrane type-1" evidence="9">
    <location>
        <begin position="70"/>
        <end position="282"/>
    </location>
</feature>
<name>A0AA95MPE8_9BACI</name>
<dbReference type="Proteomes" id="UP001178288">
    <property type="component" value="Chromosome"/>
</dbReference>
<organism evidence="10 11">
    <name type="scientific">Neobacillus novalis</name>
    <dbReference type="NCBI Taxonomy" id="220687"/>
    <lineage>
        <taxon>Bacteria</taxon>
        <taxon>Bacillati</taxon>
        <taxon>Bacillota</taxon>
        <taxon>Bacilli</taxon>
        <taxon>Bacillales</taxon>
        <taxon>Bacillaceae</taxon>
        <taxon>Neobacillus</taxon>
    </lineage>
</organism>
<evidence type="ECO:0000313" key="10">
    <source>
        <dbReference type="EMBL" id="WHY87832.1"/>
    </source>
</evidence>
<proteinExistence type="inferred from homology"/>
<dbReference type="GO" id="GO:0005886">
    <property type="term" value="C:plasma membrane"/>
    <property type="evidence" value="ECO:0007669"/>
    <property type="project" value="UniProtKB-SubCell"/>
</dbReference>
<evidence type="ECO:0000256" key="3">
    <source>
        <dbReference type="ARBA" id="ARBA00022448"/>
    </source>
</evidence>
<keyword evidence="3 8" id="KW-0813">Transport</keyword>
<dbReference type="SUPFAM" id="SSF161098">
    <property type="entry name" value="MetI-like"/>
    <property type="match status" value="1"/>
</dbReference>
<dbReference type="Pfam" id="PF00528">
    <property type="entry name" value="BPD_transp_1"/>
    <property type="match status" value="1"/>
</dbReference>
<dbReference type="PROSITE" id="PS50928">
    <property type="entry name" value="ABC_TM1"/>
    <property type="match status" value="1"/>
</dbReference>
<feature type="transmembrane region" description="Helical" evidence="8">
    <location>
        <begin position="107"/>
        <end position="129"/>
    </location>
</feature>
<dbReference type="Gene3D" id="1.10.3720.10">
    <property type="entry name" value="MetI-like"/>
    <property type="match status" value="1"/>
</dbReference>
<evidence type="ECO:0000259" key="9">
    <source>
        <dbReference type="PROSITE" id="PS50928"/>
    </source>
</evidence>
<evidence type="ECO:0000256" key="7">
    <source>
        <dbReference type="ARBA" id="ARBA00023136"/>
    </source>
</evidence>
<evidence type="ECO:0000256" key="2">
    <source>
        <dbReference type="ARBA" id="ARBA00007069"/>
    </source>
</evidence>
<dbReference type="AlphaFoldDB" id="A0AA95MPE8"/>
<evidence type="ECO:0000256" key="1">
    <source>
        <dbReference type="ARBA" id="ARBA00004651"/>
    </source>
</evidence>
<gene>
    <name evidence="10" type="ORF">QNH39_08375</name>
</gene>
<keyword evidence="7 8" id="KW-0472">Membrane</keyword>
<dbReference type="PANTHER" id="PTHR42929">
    <property type="entry name" value="INNER MEMBRANE ABC TRANSPORTER PERMEASE PROTEIN YDCU-RELATED-RELATED"/>
    <property type="match status" value="1"/>
</dbReference>
<feature type="transmembrane region" description="Helical" evidence="8">
    <location>
        <begin position="158"/>
        <end position="183"/>
    </location>
</feature>
<keyword evidence="6 8" id="KW-1133">Transmembrane helix</keyword>
<keyword evidence="11" id="KW-1185">Reference proteome</keyword>
<evidence type="ECO:0000256" key="8">
    <source>
        <dbReference type="RuleBase" id="RU363032"/>
    </source>
</evidence>
<sequence>MWRINKKGYQINNYKGLLGILPALLFMLIFFIGGLFHSLTLSLERQPLAGQENRFWAYKELMNQSFLHSIMVTVGIAAAVAILSGISGLLAALFLAERSRKWKWLQIIFQLPIGIPHLLSAYLLMQVFMQSGWYSRLAFRLGLVDSMETFPVLIHDDWGIGIILAYMWKEVPFIVLLIYPFIVKLIADWKETAEVLGGSFSQTVRLVIVPILLPMWVGGMWVVFAFTLGAYEIPALLAKTSFGSIPVLAFQEYSQFGLERQPFAIAMNLVLAVISFLIGCLLIYFQMDWFKKGRRIW</sequence>
<keyword evidence="5 8" id="KW-0812">Transmembrane</keyword>
<keyword evidence="4" id="KW-1003">Cell membrane</keyword>
<feature type="transmembrane region" description="Helical" evidence="8">
    <location>
        <begin position="16"/>
        <end position="36"/>
    </location>
</feature>
<protein>
    <submittedName>
        <fullName evidence="10">ABC transporter permease subunit</fullName>
    </submittedName>
</protein>
<evidence type="ECO:0000313" key="11">
    <source>
        <dbReference type="Proteomes" id="UP001178288"/>
    </source>
</evidence>
<dbReference type="InterPro" id="IPR000515">
    <property type="entry name" value="MetI-like"/>
</dbReference>
<feature type="transmembrane region" description="Helical" evidence="8">
    <location>
        <begin position="263"/>
        <end position="285"/>
    </location>
</feature>
<dbReference type="CDD" id="cd06261">
    <property type="entry name" value="TM_PBP2"/>
    <property type="match status" value="1"/>
</dbReference>
<comment type="similarity">
    <text evidence="2">Belongs to the binding-protein-dependent transport system permease family. CysTW subfamily.</text>
</comment>
<dbReference type="KEGG" id="nnv:QNH39_08375"/>
<dbReference type="GO" id="GO:0055085">
    <property type="term" value="P:transmembrane transport"/>
    <property type="evidence" value="ECO:0007669"/>
    <property type="project" value="InterPro"/>
</dbReference>
<dbReference type="InterPro" id="IPR035906">
    <property type="entry name" value="MetI-like_sf"/>
</dbReference>
<comment type="subcellular location">
    <subcellularLocation>
        <location evidence="1 8">Cell membrane</location>
        <topology evidence="1 8">Multi-pass membrane protein</topology>
    </subcellularLocation>
</comment>
<dbReference type="EMBL" id="CP126114">
    <property type="protein sequence ID" value="WHY87832.1"/>
    <property type="molecule type" value="Genomic_DNA"/>
</dbReference>
<dbReference type="PANTHER" id="PTHR42929:SF1">
    <property type="entry name" value="INNER MEMBRANE ABC TRANSPORTER PERMEASE PROTEIN YDCU-RELATED"/>
    <property type="match status" value="1"/>
</dbReference>
<dbReference type="RefSeq" id="WP_066084640.1">
    <property type="nucleotide sequence ID" value="NZ_CP126114.1"/>
</dbReference>
<evidence type="ECO:0000256" key="6">
    <source>
        <dbReference type="ARBA" id="ARBA00022989"/>
    </source>
</evidence>
<feature type="transmembrane region" description="Helical" evidence="8">
    <location>
        <begin position="204"/>
        <end position="231"/>
    </location>
</feature>
<reference evidence="10" key="1">
    <citation type="submission" date="2023-05" db="EMBL/GenBank/DDBJ databases">
        <title>Comparative genomics of Bacillaceae isolates and their secondary metabolite potential.</title>
        <authorList>
            <person name="Song L."/>
            <person name="Nielsen L.J."/>
            <person name="Mohite O."/>
            <person name="Xu X."/>
            <person name="Weber T."/>
            <person name="Kovacs A.T."/>
        </authorList>
    </citation>
    <scope>NUCLEOTIDE SEQUENCE</scope>
    <source>
        <strain evidence="10">XLM17</strain>
    </source>
</reference>
<evidence type="ECO:0000256" key="4">
    <source>
        <dbReference type="ARBA" id="ARBA00022475"/>
    </source>
</evidence>